<organism evidence="6 7">
    <name type="scientific">Paenibacillus allorhizosphaerae</name>
    <dbReference type="NCBI Taxonomy" id="2849866"/>
    <lineage>
        <taxon>Bacteria</taxon>
        <taxon>Bacillati</taxon>
        <taxon>Bacillota</taxon>
        <taxon>Bacilli</taxon>
        <taxon>Bacillales</taxon>
        <taxon>Paenibacillaceae</taxon>
        <taxon>Paenibacillus</taxon>
    </lineage>
</organism>
<comment type="caution">
    <text evidence="6">The sequence shown here is derived from an EMBL/GenBank/DDBJ whole genome shotgun (WGS) entry which is preliminary data.</text>
</comment>
<evidence type="ECO:0000256" key="5">
    <source>
        <dbReference type="SAM" id="SignalP"/>
    </source>
</evidence>
<feature type="chain" id="PRO_5045940685" description="Extracellular solute-binding protein" evidence="5">
    <location>
        <begin position="26"/>
        <end position="448"/>
    </location>
</feature>
<evidence type="ECO:0000256" key="3">
    <source>
        <dbReference type="ARBA" id="ARBA00022448"/>
    </source>
</evidence>
<protein>
    <recommendedName>
        <fullName evidence="8">Extracellular solute-binding protein</fullName>
    </recommendedName>
</protein>
<accession>A0ABN7THG4</accession>
<reference evidence="6 7" key="1">
    <citation type="submission" date="2021-06" db="EMBL/GenBank/DDBJ databases">
        <authorList>
            <person name="Criscuolo A."/>
        </authorList>
    </citation>
    <scope>NUCLEOTIDE SEQUENCE [LARGE SCALE GENOMIC DNA]</scope>
    <source>
        <strain evidence="7">CIP 111802</strain>
    </source>
</reference>
<dbReference type="InterPro" id="IPR050490">
    <property type="entry name" value="Bact_solute-bd_prot1"/>
</dbReference>
<keyword evidence="7" id="KW-1185">Reference proteome</keyword>
<evidence type="ECO:0000313" key="7">
    <source>
        <dbReference type="Proteomes" id="UP000730618"/>
    </source>
</evidence>
<dbReference type="Pfam" id="PF01547">
    <property type="entry name" value="SBP_bac_1"/>
    <property type="match status" value="1"/>
</dbReference>
<evidence type="ECO:0000256" key="2">
    <source>
        <dbReference type="ARBA" id="ARBA00008520"/>
    </source>
</evidence>
<comment type="similarity">
    <text evidence="2">Belongs to the bacterial solute-binding protein 1 family.</text>
</comment>
<dbReference type="Proteomes" id="UP000730618">
    <property type="component" value="Unassembled WGS sequence"/>
</dbReference>
<dbReference type="EMBL" id="CAJVCE010000002">
    <property type="protein sequence ID" value="CAG7625353.1"/>
    <property type="molecule type" value="Genomic_DNA"/>
</dbReference>
<gene>
    <name evidence="6" type="ORF">PAECIP111802_01160</name>
</gene>
<dbReference type="RefSeq" id="WP_218097484.1">
    <property type="nucleotide sequence ID" value="NZ_CAJVCE010000002.1"/>
</dbReference>
<evidence type="ECO:0000313" key="6">
    <source>
        <dbReference type="EMBL" id="CAG7625353.1"/>
    </source>
</evidence>
<comment type="subcellular location">
    <subcellularLocation>
        <location evidence="1">Cell envelope</location>
    </subcellularLocation>
</comment>
<keyword evidence="3" id="KW-0813">Transport</keyword>
<keyword evidence="4 5" id="KW-0732">Signal</keyword>
<name>A0ABN7THG4_9BACL</name>
<evidence type="ECO:0008006" key="8">
    <source>
        <dbReference type="Google" id="ProtNLM"/>
    </source>
</evidence>
<evidence type="ECO:0000256" key="1">
    <source>
        <dbReference type="ARBA" id="ARBA00004196"/>
    </source>
</evidence>
<proteinExistence type="inferred from homology"/>
<feature type="signal peptide" evidence="5">
    <location>
        <begin position="1"/>
        <end position="25"/>
    </location>
</feature>
<dbReference type="PANTHER" id="PTHR43649:SF31">
    <property type="entry name" value="SN-GLYCEROL-3-PHOSPHATE-BINDING PERIPLASMIC PROTEIN UGPB"/>
    <property type="match status" value="1"/>
</dbReference>
<dbReference type="PROSITE" id="PS51257">
    <property type="entry name" value="PROKAR_LIPOPROTEIN"/>
    <property type="match status" value="1"/>
</dbReference>
<sequence>MKAAKNMVGSLVVLTLLGSTLAACSKEAAPTVKSNVPSEADLLKEPVTLVFKSQFDDSMEKFNERYGDRIRAKFPNVTVKFLPREKDLDIRELVAAGTNPDIMYGNTSQIDQFLVETGLAYDMTELIKKYNYDLNRFEPALLDNLKNVSAPGMLYGLPMPWAGAQIMYYNKALFDRFGVPYPKDGMTWDEVYELAKKMTRVNGDETYRGFSSFISAVLRDNQLSLPYLDPKADKMADNEKWKRLFTNLSRFYEITGNNRDTKNRSQNTESQAFEKGNVAMQINQFNKFPTFPPNLEWDMVSMPVFADGPKVGSQAASNYWFITKTNQHKDISFQIIKYLLSDELQLEAAKSDATLPSLKKGSVNLEVLGQNVPALKGKHTQAVYYYAPAPAMPRREPNLPGADPNVLKTTMEEAFNRVVIDKLDVNSALREASDKFDKAAAEKKNSSK</sequence>
<dbReference type="InterPro" id="IPR006059">
    <property type="entry name" value="SBP"/>
</dbReference>
<evidence type="ECO:0000256" key="4">
    <source>
        <dbReference type="ARBA" id="ARBA00022729"/>
    </source>
</evidence>
<dbReference type="PANTHER" id="PTHR43649">
    <property type="entry name" value="ARABINOSE-BINDING PROTEIN-RELATED"/>
    <property type="match status" value="1"/>
</dbReference>